<dbReference type="SUPFAM" id="SSF52540">
    <property type="entry name" value="P-loop containing nucleoside triphosphate hydrolases"/>
    <property type="match status" value="1"/>
</dbReference>
<dbReference type="AlphaFoldDB" id="A0A1F6NWN0"/>
<evidence type="ECO:0000313" key="2">
    <source>
        <dbReference type="Proteomes" id="UP000177907"/>
    </source>
</evidence>
<name>A0A1F6NWN0_9BACT</name>
<comment type="caution">
    <text evidence="1">The sequence shown here is derived from an EMBL/GenBank/DDBJ whole genome shotgun (WGS) entry which is preliminary data.</text>
</comment>
<dbReference type="Gene3D" id="3.40.50.300">
    <property type="entry name" value="P-loop containing nucleotide triphosphate hydrolases"/>
    <property type="match status" value="1"/>
</dbReference>
<dbReference type="PRINTS" id="PR01100">
    <property type="entry name" value="SHIKIMTKNASE"/>
</dbReference>
<evidence type="ECO:0008006" key="3">
    <source>
        <dbReference type="Google" id="ProtNLM"/>
    </source>
</evidence>
<dbReference type="STRING" id="1798704.A3J93_00050"/>
<sequence length="180" mass="20719">MKIFLIGPGGVGKSTCGEILANLLGYNFIDLDVEFCKRVENVGSYINNFGYEKYCLENSKLFYEILSQHLENFVFSLSSGFLIHEDMDELTLKHKQTLKDEGISVLLLPAESLDESTEIVVKRQLSRGFGLKEDREKTKFIQRFPIYKELGDIKIFSHAKSEIIAEQMKKEIAFYNEEKN</sequence>
<evidence type="ECO:0000313" key="1">
    <source>
        <dbReference type="EMBL" id="OGH88123.1"/>
    </source>
</evidence>
<gene>
    <name evidence="1" type="ORF">A3J93_00050</name>
</gene>
<organism evidence="1 2">
    <name type="scientific">Candidatus Magasanikbacteria bacterium RIFOXYC2_FULL_42_28</name>
    <dbReference type="NCBI Taxonomy" id="1798704"/>
    <lineage>
        <taxon>Bacteria</taxon>
        <taxon>Candidatus Magasanikiibacteriota</taxon>
    </lineage>
</organism>
<dbReference type="Proteomes" id="UP000177907">
    <property type="component" value="Unassembled WGS sequence"/>
</dbReference>
<dbReference type="Pfam" id="PF01202">
    <property type="entry name" value="SKI"/>
    <property type="match status" value="1"/>
</dbReference>
<protein>
    <recommendedName>
        <fullName evidence="3">Shikimate kinase</fullName>
    </recommendedName>
</protein>
<accession>A0A1F6NWN0</accession>
<dbReference type="EMBL" id="MFQZ01000005">
    <property type="protein sequence ID" value="OGH88123.1"/>
    <property type="molecule type" value="Genomic_DNA"/>
</dbReference>
<reference evidence="1 2" key="1">
    <citation type="journal article" date="2016" name="Nat. Commun.">
        <title>Thousands of microbial genomes shed light on interconnected biogeochemical processes in an aquifer system.</title>
        <authorList>
            <person name="Anantharaman K."/>
            <person name="Brown C.T."/>
            <person name="Hug L.A."/>
            <person name="Sharon I."/>
            <person name="Castelle C.J."/>
            <person name="Probst A.J."/>
            <person name="Thomas B.C."/>
            <person name="Singh A."/>
            <person name="Wilkins M.J."/>
            <person name="Karaoz U."/>
            <person name="Brodie E.L."/>
            <person name="Williams K.H."/>
            <person name="Hubbard S.S."/>
            <person name="Banfield J.F."/>
        </authorList>
    </citation>
    <scope>NUCLEOTIDE SEQUENCE [LARGE SCALE GENOMIC DNA]</scope>
</reference>
<dbReference type="InterPro" id="IPR027417">
    <property type="entry name" value="P-loop_NTPase"/>
</dbReference>
<dbReference type="InterPro" id="IPR031322">
    <property type="entry name" value="Shikimate/glucono_kinase"/>
</dbReference>
<proteinExistence type="predicted"/>